<dbReference type="CDD" id="cd03442">
    <property type="entry name" value="BFIT_BACH"/>
    <property type="match status" value="1"/>
</dbReference>
<evidence type="ECO:0000259" key="4">
    <source>
        <dbReference type="PROSITE" id="PS51770"/>
    </source>
</evidence>
<dbReference type="InterPro" id="IPR006683">
    <property type="entry name" value="Thioestr_dom"/>
</dbReference>
<dbReference type="Pfam" id="PF03061">
    <property type="entry name" value="4HBT"/>
    <property type="match status" value="1"/>
</dbReference>
<comment type="similarity">
    <text evidence="1">Belongs to the acyl coenzyme A hydrolase family.</text>
</comment>
<feature type="domain" description="HotDog ACOT-type" evidence="4">
    <location>
        <begin position="1"/>
        <end position="107"/>
    </location>
</feature>
<dbReference type="Gene3D" id="3.10.129.10">
    <property type="entry name" value="Hotdog Thioesterase"/>
    <property type="match status" value="1"/>
</dbReference>
<keyword evidence="2 3" id="KW-0378">Hydrolase</keyword>
<dbReference type="PANTHER" id="PTHR11049">
    <property type="entry name" value="ACYL COENZYME A THIOESTER HYDROLASE"/>
    <property type="match status" value="1"/>
</dbReference>
<dbReference type="InterPro" id="IPR033120">
    <property type="entry name" value="HOTDOG_ACOT"/>
</dbReference>
<evidence type="ECO:0000313" key="6">
    <source>
        <dbReference type="Proteomes" id="UP001081071"/>
    </source>
</evidence>
<reference evidence="5" key="1">
    <citation type="submission" date="2022-12" db="EMBL/GenBank/DDBJ databases">
        <authorList>
            <person name="Krivoruchko A.V."/>
            <person name="Elkin A."/>
        </authorList>
    </citation>
    <scope>NUCLEOTIDE SEQUENCE</scope>
    <source>
        <strain evidence="5">IEGM 1391</strain>
    </source>
</reference>
<dbReference type="SUPFAM" id="SSF54637">
    <property type="entry name" value="Thioesterase/thiol ester dehydrase-isomerase"/>
    <property type="match status" value="1"/>
</dbReference>
<keyword evidence="6" id="KW-1185">Reference proteome</keyword>
<evidence type="ECO:0000256" key="1">
    <source>
        <dbReference type="ARBA" id="ARBA00010458"/>
    </source>
</evidence>
<dbReference type="InterPro" id="IPR029069">
    <property type="entry name" value="HotDog_dom_sf"/>
</dbReference>
<dbReference type="RefSeq" id="WP_269603632.1">
    <property type="nucleotide sequence ID" value="NZ_JAPWIJ010000003.1"/>
</dbReference>
<protein>
    <submittedName>
        <fullName evidence="5">Acyl-CoA thioesterase</fullName>
    </submittedName>
</protein>
<proteinExistence type="inferred from homology"/>
<accession>A0ABT4ME30</accession>
<evidence type="ECO:0000256" key="2">
    <source>
        <dbReference type="ARBA" id="ARBA00022801"/>
    </source>
</evidence>
<evidence type="ECO:0000313" key="5">
    <source>
        <dbReference type="EMBL" id="MCZ4518665.1"/>
    </source>
</evidence>
<organism evidence="5 6">
    <name type="scientific">Rhodococcus ruber</name>
    <dbReference type="NCBI Taxonomy" id="1830"/>
    <lineage>
        <taxon>Bacteria</taxon>
        <taxon>Bacillati</taxon>
        <taxon>Actinomycetota</taxon>
        <taxon>Actinomycetes</taxon>
        <taxon>Mycobacteriales</taxon>
        <taxon>Nocardiaceae</taxon>
        <taxon>Rhodococcus</taxon>
    </lineage>
</organism>
<dbReference type="InterPro" id="IPR040170">
    <property type="entry name" value="Cytosol_ACT"/>
</dbReference>
<name>A0ABT4ME30_9NOCA</name>
<dbReference type="EMBL" id="JAPWIJ010000003">
    <property type="protein sequence ID" value="MCZ4518665.1"/>
    <property type="molecule type" value="Genomic_DNA"/>
</dbReference>
<dbReference type="PROSITE" id="PS51770">
    <property type="entry name" value="HOTDOG_ACOT"/>
    <property type="match status" value="1"/>
</dbReference>
<gene>
    <name evidence="5" type="ORF">O4220_09050</name>
</gene>
<comment type="caution">
    <text evidence="5">The sequence shown here is derived from an EMBL/GenBank/DDBJ whole genome shotgun (WGS) entry which is preliminary data.</text>
</comment>
<evidence type="ECO:0000256" key="3">
    <source>
        <dbReference type="PROSITE-ProRule" id="PRU01106"/>
    </source>
</evidence>
<dbReference type="Proteomes" id="UP001081071">
    <property type="component" value="Unassembled WGS sequence"/>
</dbReference>
<sequence>MTVLMTPDMANFSGNVHGGTILKFLDQVAYACASRYAGAYVVTLSVDRVVFREPIHVGELVTFSASVNYTGRTSMEVGIRVETENIQRGELRHTNSCYFTMVAIGDDGKPTTLPQLMPTTDVGAQRFEAARRRRQLRRETEAREAEIQEAASHM</sequence>
<dbReference type="PANTHER" id="PTHR11049:SF16">
    <property type="entry name" value="PROTEIN VDLD"/>
    <property type="match status" value="1"/>
</dbReference>